<dbReference type="InterPro" id="IPR017871">
    <property type="entry name" value="ABC_transporter-like_CS"/>
</dbReference>
<evidence type="ECO:0000313" key="17">
    <source>
        <dbReference type="Proteomes" id="UP000538955"/>
    </source>
</evidence>
<dbReference type="CDD" id="cd18551">
    <property type="entry name" value="ABC_6TM_LmrA_like"/>
    <property type="match status" value="1"/>
</dbReference>
<accession>A0A7Z8E3E9</accession>
<dbReference type="Gene3D" id="3.40.50.300">
    <property type="entry name" value="P-loop containing nucleotide triphosphate hydrolases"/>
    <property type="match status" value="1"/>
</dbReference>
<comment type="subcellular location">
    <subcellularLocation>
        <location evidence="1">Cell membrane</location>
        <topology evidence="1">Multi-pass membrane protein</topology>
    </subcellularLocation>
</comment>
<keyword evidence="6 15" id="KW-0067">ATP-binding</keyword>
<dbReference type="GeneID" id="93670256"/>
<keyword evidence="5" id="KW-0547">Nucleotide-binding</keyword>
<dbReference type="AlphaFoldDB" id="A0A7Z8E3E9"/>
<dbReference type="InterPro" id="IPR039421">
    <property type="entry name" value="Type_1_exporter"/>
</dbReference>
<evidence type="ECO:0000256" key="4">
    <source>
        <dbReference type="ARBA" id="ARBA00022692"/>
    </source>
</evidence>
<evidence type="ECO:0000256" key="8">
    <source>
        <dbReference type="ARBA" id="ARBA00023136"/>
    </source>
</evidence>
<comment type="caution">
    <text evidence="15">The sequence shown here is derived from an EMBL/GenBank/DDBJ whole genome shotgun (WGS) entry which is preliminary data.</text>
</comment>
<dbReference type="SUPFAM" id="SSF90123">
    <property type="entry name" value="ABC transporter transmembrane region"/>
    <property type="match status" value="1"/>
</dbReference>
<dbReference type="SMART" id="SM00382">
    <property type="entry name" value="AAA"/>
    <property type="match status" value="1"/>
</dbReference>
<dbReference type="InterPro" id="IPR003439">
    <property type="entry name" value="ABC_transporter-like_ATP-bd"/>
</dbReference>
<dbReference type="Pfam" id="PF00005">
    <property type="entry name" value="ABC_tran"/>
    <property type="match status" value="1"/>
</dbReference>
<proteinExistence type="predicted"/>
<protein>
    <submittedName>
        <fullName evidence="15">ABC transporter ATP-binding protein</fullName>
    </submittedName>
</protein>
<feature type="transmembrane region" description="Helical" evidence="10">
    <location>
        <begin position="134"/>
        <end position="154"/>
    </location>
</feature>
<keyword evidence="8 10" id="KW-0472">Membrane</keyword>
<evidence type="ECO:0000259" key="12">
    <source>
        <dbReference type="PROSITE" id="PS50929"/>
    </source>
</evidence>
<feature type="domain" description="ABC transporter" evidence="11">
    <location>
        <begin position="336"/>
        <end position="570"/>
    </location>
</feature>
<evidence type="ECO:0000256" key="3">
    <source>
        <dbReference type="ARBA" id="ARBA00022475"/>
    </source>
</evidence>
<dbReference type="InterPro" id="IPR036640">
    <property type="entry name" value="ABC1_TM_sf"/>
</dbReference>
<comment type="function">
    <text evidence="9">May be involved in multidrug export. Transmembrane domains (TMD) form a pore in the cell membrane and the ATP-binding domain (NBD) is responsible for energy generation.</text>
</comment>
<name>A0A7Z8E3E9_STACP</name>
<dbReference type="SUPFAM" id="SSF52540">
    <property type="entry name" value="P-loop containing nucleoside triphosphate hydrolases"/>
    <property type="match status" value="1"/>
</dbReference>
<dbReference type="InterPro" id="IPR011527">
    <property type="entry name" value="ABC1_TM_dom"/>
</dbReference>
<organism evidence="15 16">
    <name type="scientific">Staphylococcus capitis</name>
    <dbReference type="NCBI Taxonomy" id="29388"/>
    <lineage>
        <taxon>Bacteria</taxon>
        <taxon>Bacillati</taxon>
        <taxon>Bacillota</taxon>
        <taxon>Bacilli</taxon>
        <taxon>Bacillales</taxon>
        <taxon>Staphylococcaceae</taxon>
        <taxon>Staphylococcus</taxon>
    </lineage>
</organism>
<feature type="transmembrane region" description="Helical" evidence="10">
    <location>
        <begin position="20"/>
        <end position="42"/>
    </location>
</feature>
<feature type="transmembrane region" description="Helical" evidence="10">
    <location>
        <begin position="54"/>
        <end position="80"/>
    </location>
</feature>
<dbReference type="PROSITE" id="PS50929">
    <property type="entry name" value="ABC_TM1F"/>
    <property type="match status" value="1"/>
</dbReference>
<feature type="domain" description="ABC transmembrane type-1" evidence="12">
    <location>
        <begin position="22"/>
        <end position="301"/>
    </location>
</feature>
<evidence type="ECO:0000313" key="18">
    <source>
        <dbReference type="Proteomes" id="UP000550736"/>
    </source>
</evidence>
<dbReference type="InterPro" id="IPR027417">
    <property type="entry name" value="P-loop_NTPase"/>
</dbReference>
<feature type="transmembrane region" description="Helical" evidence="10">
    <location>
        <begin position="269"/>
        <end position="292"/>
    </location>
</feature>
<reference evidence="15 16" key="1">
    <citation type="journal article" date="2019" name="Sci. Transl. Med.">
        <title>Quorum sensing between bacterial species on the skin protects against epidermal injury in atopic dermatitis.</title>
        <authorList>
            <person name="Williams M.R."/>
        </authorList>
    </citation>
    <scope>NUCLEOTIDE SEQUENCE [LARGE SCALE GENOMIC DNA]</scope>
    <source>
        <strain evidence="15 16">H8</strain>
    </source>
</reference>
<sequence>MKQQNPLFFLFKRLSWPYGLIIAAVIITSLGSLSGLLVPLFTGRIVDKFSVSSINWGMIGIFGAIFLVNALLSGVGLYLLSKIGEKIIYAIRSILWEHIIQLKMPFFDKNESGQLMSRLTDDTKVINEFISQKLPNLLPSVLTLIGSLIMLFIMDWKLTLLTFITIPIFVFIMIPLGRVMQKISTNTQSEIANFSGLLGRVLTEMRLVKVSNTERLELDNAHVNLKKIYNLGLKQAKISAIVQPISGVVMLLTIAIILGFGALEIGTGAITPGTLIAMIFYVIQLSMPLINLSTLVTDYKRAVGASQRIHEIMQEPIEPTEALSESKDEIVEDGELSFENVDFKYDVKKILNDVTFNIPQGKVSAFVGPSGSGKSTIFNLIERMYDIENGDIKYNHRSIYDIPLSKWRNKIGYVMQSNSMMSGSIRDNILYGINRKVTDDELIEYAKLANCHEFIMQFDEGYDTMVGERGLKLSGGQRQRIDIARSFVKNPDILLLDEATANLDSESEVKIQEALETLMEGRTTVVIAHRLSTIKKAGQIIFIDKGQVTGKGTHGELMASHEKYKNFVTSQKLSD</sequence>
<evidence type="ECO:0000259" key="11">
    <source>
        <dbReference type="PROSITE" id="PS50893"/>
    </source>
</evidence>
<dbReference type="Proteomes" id="UP000538955">
    <property type="component" value="Unassembled WGS sequence"/>
</dbReference>
<gene>
    <name evidence="15" type="ORF">EQ811_00675</name>
    <name evidence="14" type="ORF">HHM13_03490</name>
    <name evidence="13" type="ORF">HHM24_04035</name>
</gene>
<reference evidence="17 18" key="2">
    <citation type="submission" date="2020-04" db="EMBL/GenBank/DDBJ databases">
        <title>The Epidemiology and Molecular Characteristics of Linezolid-Resistant Staphylococcus capitis in Huashan Hospital, Shanghai.</title>
        <authorList>
            <person name="Ding L."/>
            <person name="Li P."/>
            <person name="Yang Y."/>
            <person name="Lin D."/>
            <person name="Xu X."/>
        </authorList>
    </citation>
    <scope>NUCLEOTIDE SEQUENCE [LARGE SCALE GENOMIC DNA]</scope>
    <source>
        <strain evidence="14 18">12-86</strain>
        <strain evidence="13 17">17-84</strain>
    </source>
</reference>
<dbReference type="FunFam" id="3.40.50.300:FF:000221">
    <property type="entry name" value="Multidrug ABC transporter ATP-binding protein"/>
    <property type="match status" value="1"/>
</dbReference>
<dbReference type="PANTHER" id="PTHR43394:SF1">
    <property type="entry name" value="ATP-BINDING CASSETTE SUB-FAMILY B MEMBER 10, MITOCHONDRIAL"/>
    <property type="match status" value="1"/>
</dbReference>
<dbReference type="PROSITE" id="PS00211">
    <property type="entry name" value="ABC_TRANSPORTER_1"/>
    <property type="match status" value="1"/>
</dbReference>
<keyword evidence="3" id="KW-1003">Cell membrane</keyword>
<evidence type="ECO:0000256" key="9">
    <source>
        <dbReference type="ARBA" id="ARBA00025074"/>
    </source>
</evidence>
<keyword evidence="4 10" id="KW-0812">Transmembrane</keyword>
<dbReference type="Proteomes" id="UP000550736">
    <property type="component" value="Unassembled WGS sequence"/>
</dbReference>
<dbReference type="InterPro" id="IPR003593">
    <property type="entry name" value="AAA+_ATPase"/>
</dbReference>
<dbReference type="PANTHER" id="PTHR43394">
    <property type="entry name" value="ATP-DEPENDENT PERMEASE MDL1, MITOCHONDRIAL"/>
    <property type="match status" value="1"/>
</dbReference>
<dbReference type="GO" id="GO:0015421">
    <property type="term" value="F:ABC-type oligopeptide transporter activity"/>
    <property type="evidence" value="ECO:0007669"/>
    <property type="project" value="TreeGrafter"/>
</dbReference>
<evidence type="ECO:0000313" key="16">
    <source>
        <dbReference type="Proteomes" id="UP000291949"/>
    </source>
</evidence>
<keyword evidence="7 10" id="KW-1133">Transmembrane helix</keyword>
<keyword evidence="17" id="KW-1185">Reference proteome</keyword>
<dbReference type="PROSITE" id="PS50893">
    <property type="entry name" value="ABC_TRANSPORTER_2"/>
    <property type="match status" value="1"/>
</dbReference>
<evidence type="ECO:0000256" key="1">
    <source>
        <dbReference type="ARBA" id="ARBA00004651"/>
    </source>
</evidence>
<dbReference type="Gene3D" id="1.20.1560.10">
    <property type="entry name" value="ABC transporter type 1, transmembrane domain"/>
    <property type="match status" value="1"/>
</dbReference>
<evidence type="ECO:0000256" key="10">
    <source>
        <dbReference type="SAM" id="Phobius"/>
    </source>
</evidence>
<dbReference type="EMBL" id="JABBMI010000054">
    <property type="protein sequence ID" value="NMK53921.1"/>
    <property type="molecule type" value="Genomic_DNA"/>
</dbReference>
<feature type="transmembrane region" description="Helical" evidence="10">
    <location>
        <begin position="160"/>
        <end position="179"/>
    </location>
</feature>
<dbReference type="Proteomes" id="UP000291949">
    <property type="component" value="Unassembled WGS sequence"/>
</dbReference>
<dbReference type="FunFam" id="1.20.1560.10:FF:000011">
    <property type="entry name" value="Multidrug ABC transporter ATP-binding protein"/>
    <property type="match status" value="1"/>
</dbReference>
<feature type="transmembrane region" description="Helical" evidence="10">
    <location>
        <begin position="241"/>
        <end position="263"/>
    </location>
</feature>
<evidence type="ECO:0000313" key="14">
    <source>
        <dbReference type="EMBL" id="NMK97164.1"/>
    </source>
</evidence>
<evidence type="ECO:0000256" key="2">
    <source>
        <dbReference type="ARBA" id="ARBA00022448"/>
    </source>
</evidence>
<dbReference type="Pfam" id="PF00664">
    <property type="entry name" value="ABC_membrane"/>
    <property type="match status" value="1"/>
</dbReference>
<dbReference type="RefSeq" id="WP_002469828.1">
    <property type="nucleotide sequence ID" value="NZ_AP014956.1"/>
</dbReference>
<keyword evidence="2" id="KW-0813">Transport</keyword>
<evidence type="ECO:0000313" key="13">
    <source>
        <dbReference type="EMBL" id="NMK53921.1"/>
    </source>
</evidence>
<dbReference type="EMBL" id="JABBLX010000006">
    <property type="protein sequence ID" value="NMK97164.1"/>
    <property type="molecule type" value="Genomic_DNA"/>
</dbReference>
<dbReference type="GO" id="GO:0005886">
    <property type="term" value="C:plasma membrane"/>
    <property type="evidence" value="ECO:0007669"/>
    <property type="project" value="UniProtKB-SubCell"/>
</dbReference>
<dbReference type="GO" id="GO:0005524">
    <property type="term" value="F:ATP binding"/>
    <property type="evidence" value="ECO:0007669"/>
    <property type="project" value="UniProtKB-KW"/>
</dbReference>
<evidence type="ECO:0000256" key="6">
    <source>
        <dbReference type="ARBA" id="ARBA00022840"/>
    </source>
</evidence>
<evidence type="ECO:0000313" key="15">
    <source>
        <dbReference type="EMBL" id="TBW77618.1"/>
    </source>
</evidence>
<dbReference type="GO" id="GO:0016887">
    <property type="term" value="F:ATP hydrolysis activity"/>
    <property type="evidence" value="ECO:0007669"/>
    <property type="project" value="InterPro"/>
</dbReference>
<dbReference type="EMBL" id="SCHC01000001">
    <property type="protein sequence ID" value="TBW77618.1"/>
    <property type="molecule type" value="Genomic_DNA"/>
</dbReference>
<evidence type="ECO:0000256" key="5">
    <source>
        <dbReference type="ARBA" id="ARBA00022741"/>
    </source>
</evidence>
<evidence type="ECO:0000256" key="7">
    <source>
        <dbReference type="ARBA" id="ARBA00022989"/>
    </source>
</evidence>